<reference evidence="3 4" key="1">
    <citation type="submission" date="2019-04" db="EMBL/GenBank/DDBJ databases">
        <title>Lewinella litorea sp. nov., isolated from a marine sand.</title>
        <authorList>
            <person name="Yoon J.-H."/>
        </authorList>
    </citation>
    <scope>NUCLEOTIDE SEQUENCE [LARGE SCALE GENOMIC DNA]</scope>
    <source>
        <strain evidence="3 4">HSMS-39</strain>
    </source>
</reference>
<feature type="domain" description="Lipid/polyisoprenoid-binding YceI-like" evidence="2">
    <location>
        <begin position="48"/>
        <end position="197"/>
    </location>
</feature>
<dbReference type="InterPro" id="IPR036761">
    <property type="entry name" value="TTHA0802/YceI-like_sf"/>
</dbReference>
<sequence length="202" mass="21837">MNVPTAPLCLLFLYLLLTGSQVHAQTRYLIDSSQGTELQLRGTSTLHDWQMVATTVTGAVEFAFTPDGTGDLSALESMAFSLKVQDLCSGNRGLDKNAHRALNAEAHSSITYVLASSTLSRVQDGYRLQTRGRLTIAGTARDIKMEVRLVVGDNGTITSRGTHELKMTDYGVTPPSFMLGAMKTGDDMTLEFTVVFKKSPGA</sequence>
<dbReference type="AlphaFoldDB" id="A0A4S4NBU9"/>
<keyword evidence="4" id="KW-1185">Reference proteome</keyword>
<evidence type="ECO:0000313" key="4">
    <source>
        <dbReference type="Proteomes" id="UP000308528"/>
    </source>
</evidence>
<dbReference type="Pfam" id="PF04264">
    <property type="entry name" value="YceI"/>
    <property type="match status" value="1"/>
</dbReference>
<gene>
    <name evidence="3" type="ORF">E4021_16280</name>
</gene>
<evidence type="ECO:0000259" key="2">
    <source>
        <dbReference type="SMART" id="SM00867"/>
    </source>
</evidence>
<dbReference type="RefSeq" id="WP_136460444.1">
    <property type="nucleotide sequence ID" value="NZ_SRSF01000012.1"/>
</dbReference>
<keyword evidence="1" id="KW-0732">Signal</keyword>
<feature type="signal peptide" evidence="1">
    <location>
        <begin position="1"/>
        <end position="24"/>
    </location>
</feature>
<comment type="caution">
    <text evidence="3">The sequence shown here is derived from an EMBL/GenBank/DDBJ whole genome shotgun (WGS) entry which is preliminary data.</text>
</comment>
<dbReference type="EMBL" id="SRSF01000012">
    <property type="protein sequence ID" value="THH35481.1"/>
    <property type="molecule type" value="Genomic_DNA"/>
</dbReference>
<dbReference type="Proteomes" id="UP000308528">
    <property type="component" value="Unassembled WGS sequence"/>
</dbReference>
<evidence type="ECO:0000256" key="1">
    <source>
        <dbReference type="SAM" id="SignalP"/>
    </source>
</evidence>
<organism evidence="3 4">
    <name type="scientific">Neolewinella litorea</name>
    <dbReference type="NCBI Taxonomy" id="2562452"/>
    <lineage>
        <taxon>Bacteria</taxon>
        <taxon>Pseudomonadati</taxon>
        <taxon>Bacteroidota</taxon>
        <taxon>Saprospiria</taxon>
        <taxon>Saprospirales</taxon>
        <taxon>Lewinellaceae</taxon>
        <taxon>Neolewinella</taxon>
    </lineage>
</organism>
<dbReference type="Gene3D" id="2.40.128.110">
    <property type="entry name" value="Lipid/polyisoprenoid-binding, YceI-like"/>
    <property type="match status" value="1"/>
</dbReference>
<feature type="chain" id="PRO_5020759999" evidence="1">
    <location>
        <begin position="25"/>
        <end position="202"/>
    </location>
</feature>
<name>A0A4S4NBU9_9BACT</name>
<proteinExistence type="predicted"/>
<protein>
    <submittedName>
        <fullName evidence="3">YceI family protein</fullName>
    </submittedName>
</protein>
<accession>A0A4S4NBU9</accession>
<evidence type="ECO:0000313" key="3">
    <source>
        <dbReference type="EMBL" id="THH35481.1"/>
    </source>
</evidence>
<dbReference type="InterPro" id="IPR007372">
    <property type="entry name" value="Lipid/polyisoprenoid-bd_YceI"/>
</dbReference>
<dbReference type="SUPFAM" id="SSF101874">
    <property type="entry name" value="YceI-like"/>
    <property type="match status" value="1"/>
</dbReference>
<dbReference type="SMART" id="SM00867">
    <property type="entry name" value="YceI"/>
    <property type="match status" value="1"/>
</dbReference>
<dbReference type="OrthoDB" id="9794147at2"/>